<evidence type="ECO:0000259" key="3">
    <source>
        <dbReference type="Pfam" id="PF20803"/>
    </source>
</evidence>
<reference evidence="4 5" key="1">
    <citation type="submission" date="2019-07" db="EMBL/GenBank/DDBJ databases">
        <title>New species of Amycolatopsis and Streptomyces.</title>
        <authorList>
            <person name="Duangmal K."/>
            <person name="Teo W.F.A."/>
            <person name="Lipun K."/>
        </authorList>
    </citation>
    <scope>NUCLEOTIDE SEQUENCE [LARGE SCALE GENOMIC DNA]</scope>
    <source>
        <strain evidence="4 5">TISTR 2346</strain>
    </source>
</reference>
<dbReference type="EMBL" id="VJZE01000015">
    <property type="protein sequence ID" value="MPY39199.1"/>
    <property type="molecule type" value="Genomic_DNA"/>
</dbReference>
<keyword evidence="5" id="KW-1185">Reference proteome</keyword>
<dbReference type="OrthoDB" id="2270427at2"/>
<dbReference type="InterPro" id="IPR011965">
    <property type="entry name" value="PaaX_trns_reg"/>
</dbReference>
<name>A0A5N8VW40_9ACTN</name>
<dbReference type="Gene3D" id="3.30.70.2650">
    <property type="match status" value="1"/>
</dbReference>
<dbReference type="InterPro" id="IPR048846">
    <property type="entry name" value="PaaX-like_central"/>
</dbReference>
<dbReference type="InterPro" id="IPR036388">
    <property type="entry name" value="WH-like_DNA-bd_sf"/>
</dbReference>
<dbReference type="Pfam" id="PF07848">
    <property type="entry name" value="PaaX"/>
    <property type="match status" value="1"/>
</dbReference>
<evidence type="ECO:0000313" key="4">
    <source>
        <dbReference type="EMBL" id="MPY39199.1"/>
    </source>
</evidence>
<proteinExistence type="predicted"/>
<sequence>MINVSEQHAPRSLIVTLYGAYGRFAPGPMPVSELIRLLAAVGVDAPSVRSSVSRLKRRGLLVPARTAAGAAGYALSPEARQLLDDGDLRVYATEPPSEDDGWVLAVFSVPESERQKRHVLRSRLAGLGFGTAAPGVWIAPARLYREARHSLERLGLDPYVDLFRGGHLGFAPTAEAVERWWDLAAIAKEHEAFLDRHAAVLRDWERREDTPAEEAYRDYLLALDSWRHLPYVDPGLPAALLPADWPGVRSAAVFRALHERLRDAGAVFAGMDQTPGATA</sequence>
<dbReference type="Proteomes" id="UP000326979">
    <property type="component" value="Unassembled WGS sequence"/>
</dbReference>
<dbReference type="Pfam" id="PF08223">
    <property type="entry name" value="PaaX_C"/>
    <property type="match status" value="1"/>
</dbReference>
<dbReference type="Gene3D" id="1.20.58.1460">
    <property type="match status" value="1"/>
</dbReference>
<protein>
    <submittedName>
        <fullName evidence="4">PaaX family transcriptional regulator</fullName>
    </submittedName>
</protein>
<dbReference type="PANTHER" id="PTHR30319">
    <property type="entry name" value="PHENYLACETIC ACID REGULATOR-RELATED TRANSCRIPTIONAL REPRESSOR"/>
    <property type="match status" value="1"/>
</dbReference>
<comment type="caution">
    <text evidence="4">The sequence shown here is derived from an EMBL/GenBank/DDBJ whole genome shotgun (WGS) entry which is preliminary data.</text>
</comment>
<dbReference type="InterPro" id="IPR012906">
    <property type="entry name" value="PaaX-like_N"/>
</dbReference>
<feature type="domain" description="Transcriptional repressor PaaX-like N-terminal" evidence="1">
    <location>
        <begin position="10"/>
        <end position="77"/>
    </location>
</feature>
<evidence type="ECO:0000259" key="2">
    <source>
        <dbReference type="Pfam" id="PF08223"/>
    </source>
</evidence>
<dbReference type="RefSeq" id="WP_152780501.1">
    <property type="nucleotide sequence ID" value="NZ_BAABEQ010000072.1"/>
</dbReference>
<evidence type="ECO:0000259" key="1">
    <source>
        <dbReference type="Pfam" id="PF07848"/>
    </source>
</evidence>
<organism evidence="4 5">
    <name type="scientific">Streptomyces phyllanthi</name>
    <dbReference type="NCBI Taxonomy" id="1803180"/>
    <lineage>
        <taxon>Bacteria</taxon>
        <taxon>Bacillati</taxon>
        <taxon>Actinomycetota</taxon>
        <taxon>Actinomycetes</taxon>
        <taxon>Kitasatosporales</taxon>
        <taxon>Streptomycetaceae</taxon>
        <taxon>Streptomyces</taxon>
    </lineage>
</organism>
<accession>A0A5N8VW40</accession>
<feature type="domain" description="Transcriptional repressor PaaX-like central Cas2-like" evidence="3">
    <location>
        <begin position="98"/>
        <end position="177"/>
    </location>
</feature>
<dbReference type="Pfam" id="PF20803">
    <property type="entry name" value="PaaX_M"/>
    <property type="match status" value="1"/>
</dbReference>
<dbReference type="AlphaFoldDB" id="A0A5N8VW40"/>
<dbReference type="GO" id="GO:0006351">
    <property type="term" value="P:DNA-templated transcription"/>
    <property type="evidence" value="ECO:0007669"/>
    <property type="project" value="InterPro"/>
</dbReference>
<gene>
    <name evidence="4" type="ORF">FNH04_04435</name>
</gene>
<evidence type="ECO:0000313" key="5">
    <source>
        <dbReference type="Proteomes" id="UP000326979"/>
    </source>
</evidence>
<dbReference type="PANTHER" id="PTHR30319:SF1">
    <property type="entry name" value="TRANSCRIPTIONAL REPRESSOR PAAX"/>
    <property type="match status" value="1"/>
</dbReference>
<feature type="domain" description="Transcriptional repressor PaaX-like C-terminal" evidence="2">
    <location>
        <begin position="181"/>
        <end position="269"/>
    </location>
</feature>
<dbReference type="InterPro" id="IPR013225">
    <property type="entry name" value="PaaX_C"/>
</dbReference>
<dbReference type="PIRSF" id="PIRSF020623">
    <property type="entry name" value="PaaX"/>
    <property type="match status" value="1"/>
</dbReference>
<dbReference type="Gene3D" id="1.10.10.10">
    <property type="entry name" value="Winged helix-like DNA-binding domain superfamily/Winged helix DNA-binding domain"/>
    <property type="match status" value="1"/>
</dbReference>